<evidence type="ECO:0000313" key="2">
    <source>
        <dbReference type="EMBL" id="MBB3976680.1"/>
    </source>
</evidence>
<keyword evidence="3" id="KW-1185">Reference proteome</keyword>
<dbReference type="GO" id="GO:0005829">
    <property type="term" value="C:cytosol"/>
    <property type="evidence" value="ECO:0007669"/>
    <property type="project" value="TreeGrafter"/>
</dbReference>
<protein>
    <submittedName>
        <fullName evidence="2">DNA-binding transcriptional LysR family regulator</fullName>
    </submittedName>
</protein>
<evidence type="ECO:0000313" key="3">
    <source>
        <dbReference type="Proteomes" id="UP000574761"/>
    </source>
</evidence>
<dbReference type="PANTHER" id="PTHR30419">
    <property type="entry name" value="HTH-TYPE TRANSCRIPTIONAL REGULATOR YBHD"/>
    <property type="match status" value="1"/>
</dbReference>
<name>A0A7W6D9J3_9HYPH</name>
<dbReference type="Gene3D" id="3.40.190.290">
    <property type="match status" value="1"/>
</dbReference>
<accession>A0A7W6D9J3</accession>
<proteinExistence type="predicted"/>
<reference evidence="2 3" key="1">
    <citation type="submission" date="2020-08" db="EMBL/GenBank/DDBJ databases">
        <title>Genomic Encyclopedia of Type Strains, Phase IV (KMG-IV): sequencing the most valuable type-strain genomes for metagenomic binning, comparative biology and taxonomic classification.</title>
        <authorList>
            <person name="Goeker M."/>
        </authorList>
    </citation>
    <scope>NUCLEOTIDE SEQUENCE [LARGE SCALE GENOMIC DNA]</scope>
    <source>
        <strain evidence="2 3">DSM 100211</strain>
    </source>
</reference>
<evidence type="ECO:0000259" key="1">
    <source>
        <dbReference type="Pfam" id="PF03466"/>
    </source>
</evidence>
<comment type="caution">
    <text evidence="2">The sequence shown here is derived from an EMBL/GenBank/DDBJ whole genome shotgun (WGS) entry which is preliminary data.</text>
</comment>
<dbReference type="Pfam" id="PF03466">
    <property type="entry name" value="LysR_substrate"/>
    <property type="match status" value="1"/>
</dbReference>
<dbReference type="AlphaFoldDB" id="A0A7W6D9J3"/>
<organism evidence="2 3">
    <name type="scientific">Mycoplana azooxidifex</name>
    <dbReference type="NCBI Taxonomy" id="1636188"/>
    <lineage>
        <taxon>Bacteria</taxon>
        <taxon>Pseudomonadati</taxon>
        <taxon>Pseudomonadota</taxon>
        <taxon>Alphaproteobacteria</taxon>
        <taxon>Hyphomicrobiales</taxon>
        <taxon>Rhizobiaceae</taxon>
        <taxon>Mycoplana</taxon>
    </lineage>
</organism>
<dbReference type="Proteomes" id="UP000574761">
    <property type="component" value="Unassembled WGS sequence"/>
</dbReference>
<dbReference type="InterPro" id="IPR050950">
    <property type="entry name" value="HTH-type_LysR_regulators"/>
</dbReference>
<feature type="domain" description="LysR substrate-binding" evidence="1">
    <location>
        <begin position="39"/>
        <end position="245"/>
    </location>
</feature>
<dbReference type="EMBL" id="JACIEE010000003">
    <property type="protein sequence ID" value="MBB3976680.1"/>
    <property type="molecule type" value="Genomic_DNA"/>
</dbReference>
<dbReference type="SUPFAM" id="SSF53850">
    <property type="entry name" value="Periplasmic binding protein-like II"/>
    <property type="match status" value="1"/>
</dbReference>
<dbReference type="GO" id="GO:0003677">
    <property type="term" value="F:DNA binding"/>
    <property type="evidence" value="ECO:0007669"/>
    <property type="project" value="UniProtKB-KW"/>
</dbReference>
<sequence length="255" mass="28442">MRTARGMFLNDTGKRFLQRAEAIENQYRFAVEEMAAERRQEKAILRIVAGVAYQSGLAARLVSQLHSEFPHTMIELRADLLTPTRPELMRGEIDLILGALVGAPPEGIVTHPLLSANVVVFAGLLSPLYDRENLTLADTAPSPWVLLHRDDHTAGRLTRAYDDLRLQPPRIGLTAHTIEACLDIVANSTALTAAADPVRPLARERGLRQLPLAAPLWTFDSGLWIRQSSLGYPIIQRSIEILEELCSRLRDKNWS</sequence>
<dbReference type="InterPro" id="IPR005119">
    <property type="entry name" value="LysR_subst-bd"/>
</dbReference>
<dbReference type="GO" id="GO:0006355">
    <property type="term" value="P:regulation of DNA-templated transcription"/>
    <property type="evidence" value="ECO:0007669"/>
    <property type="project" value="TreeGrafter"/>
</dbReference>
<keyword evidence="2" id="KW-0238">DNA-binding</keyword>
<gene>
    <name evidence="2" type="ORF">GGQ64_001869</name>
</gene>